<reference evidence="1 2" key="1">
    <citation type="submission" date="2022-08" db="EMBL/GenBank/DDBJ databases">
        <title>Reclassification of Massilia species as members of the genera Telluria, Duganella, Pseudoduganella, Mokoshia gen. nov. and Zemynaea gen. nov. using orthogonal and non-orthogonal genome-based approaches.</title>
        <authorList>
            <person name="Bowman J.P."/>
        </authorList>
    </citation>
    <scope>NUCLEOTIDE SEQUENCE [LARGE SCALE GENOMIC DNA]</scope>
    <source>
        <strain evidence="1 2">JCM 31607</strain>
    </source>
</reference>
<dbReference type="InterPro" id="IPR014942">
    <property type="entry name" value="AbiEii"/>
</dbReference>
<dbReference type="Pfam" id="PF08843">
    <property type="entry name" value="AbiEii"/>
    <property type="match status" value="1"/>
</dbReference>
<proteinExistence type="predicted"/>
<evidence type="ECO:0000313" key="2">
    <source>
        <dbReference type="Proteomes" id="UP001205861"/>
    </source>
</evidence>
<dbReference type="InterPro" id="IPR014513">
    <property type="entry name" value="UCP021525"/>
</dbReference>
<evidence type="ECO:0000313" key="1">
    <source>
        <dbReference type="EMBL" id="MCS0609394.1"/>
    </source>
</evidence>
<comment type="caution">
    <text evidence="1">The sequence shown here is derived from an EMBL/GenBank/DDBJ whole genome shotgun (WGS) entry which is preliminary data.</text>
</comment>
<gene>
    <name evidence="1" type="ORF">NX773_14580</name>
</gene>
<organism evidence="1 2">
    <name type="scientific">Massilia solisilvae</name>
    <dbReference type="NCBI Taxonomy" id="1811225"/>
    <lineage>
        <taxon>Bacteria</taxon>
        <taxon>Pseudomonadati</taxon>
        <taxon>Pseudomonadota</taxon>
        <taxon>Betaproteobacteria</taxon>
        <taxon>Burkholderiales</taxon>
        <taxon>Oxalobacteraceae</taxon>
        <taxon>Telluria group</taxon>
        <taxon>Massilia</taxon>
    </lineage>
</organism>
<sequence length="259" mass="28875">MRHVSEAAHTLNLDFFVIGAAARDALLWHVHGIERTRATKDVDFAVGVADWNAFSQLKQALLATGDFEPGNQDHRLVYKKSLIYPLDLVPFDGVEQNGEIAWPPAGDFVMNVAGYKDAFESSLLVEVEPGFSVRVASIPAIAILKILAWNDKPSNDKHATDILYLMRNYHQAGQQDRFYTDGLDLMETAGYDVELAGAGLLARDAKRDVQLDTCAQVVRILTTEPRKKYRFLGQMSHRSALPPENIEALFDIFLKTLSS</sequence>
<name>A0ABT2BLK6_9BURK</name>
<keyword evidence="1" id="KW-0808">Transferase</keyword>
<dbReference type="EMBL" id="JANUGV010000003">
    <property type="protein sequence ID" value="MCS0609394.1"/>
    <property type="molecule type" value="Genomic_DNA"/>
</dbReference>
<accession>A0ABT2BLK6</accession>
<dbReference type="PIRSF" id="PIRSF021525">
    <property type="entry name" value="UCP021525"/>
    <property type="match status" value="1"/>
</dbReference>
<dbReference type="Proteomes" id="UP001205861">
    <property type="component" value="Unassembled WGS sequence"/>
</dbReference>
<dbReference type="GO" id="GO:0016740">
    <property type="term" value="F:transferase activity"/>
    <property type="evidence" value="ECO:0007669"/>
    <property type="project" value="UniProtKB-KW"/>
</dbReference>
<dbReference type="RefSeq" id="WP_258857040.1">
    <property type="nucleotide sequence ID" value="NZ_JANUGV010000003.1"/>
</dbReference>
<keyword evidence="2" id="KW-1185">Reference proteome</keyword>
<protein>
    <submittedName>
        <fullName evidence="1">Nucleotidyl transferase AbiEii/AbiGii toxin family protein</fullName>
    </submittedName>
</protein>